<dbReference type="EMBL" id="QEEZ01000005">
    <property type="protein sequence ID" value="PWC02185.1"/>
    <property type="molecule type" value="Genomic_DNA"/>
</dbReference>
<proteinExistence type="predicted"/>
<reference evidence="3" key="1">
    <citation type="submission" date="2018-04" db="EMBL/GenBank/DDBJ databases">
        <authorList>
            <person name="Liu S."/>
            <person name="Wang Z."/>
            <person name="Li J."/>
        </authorList>
    </citation>
    <scope>NUCLEOTIDE SEQUENCE [LARGE SCALE GENOMIC DNA]</scope>
    <source>
        <strain evidence="3">2189</strain>
    </source>
</reference>
<sequence>MIVNPAELSPSQYGFFVEYLHTAFLLAVLIGYLYFRRTHVSPGGSLAVGYLSAGLFFPLNVLATIGIALISFVVIHFVVLKIWLPRPRRIFAIGLFTGVFMGFLWLVVVDGLVENTFEIVTGLALVGVIVPGMLCNSFNKQGVLKTLVPLAWMIPLATGGALLITWIISQVVRTSAAENLFEPTKSNTVGLFALSAVSVISAILVQEGPLARFNLRTGGYVTAGLIVATAGDLRYFGLILLVSLAVWGVGELFTHSTPLFGKDRFILLVMLSFSFAILFELIILNFWDAPFNGAENLVYCVLPALIANDLLQYRPRRVVPGMVISVMVCAILSGILFGFTGELVSI</sequence>
<dbReference type="GO" id="GO:0016020">
    <property type="term" value="C:membrane"/>
    <property type="evidence" value="ECO:0007669"/>
    <property type="project" value="InterPro"/>
</dbReference>
<dbReference type="Proteomes" id="UP000244989">
    <property type="component" value="Unassembled WGS sequence"/>
</dbReference>
<keyword evidence="3" id="KW-1185">Reference proteome</keyword>
<keyword evidence="1" id="KW-0812">Transmembrane</keyword>
<dbReference type="KEGG" id="cyz:C3B44_10775"/>
<feature type="transmembrane region" description="Helical" evidence="1">
    <location>
        <begin position="55"/>
        <end position="78"/>
    </location>
</feature>
<feature type="transmembrane region" description="Helical" evidence="1">
    <location>
        <begin position="150"/>
        <end position="168"/>
    </location>
</feature>
<evidence type="ECO:0000313" key="2">
    <source>
        <dbReference type="EMBL" id="PWC02185.1"/>
    </source>
</evidence>
<feature type="transmembrane region" description="Helical" evidence="1">
    <location>
        <begin position="188"/>
        <end position="206"/>
    </location>
</feature>
<feature type="transmembrane region" description="Helical" evidence="1">
    <location>
        <begin position="90"/>
        <end position="113"/>
    </location>
</feature>
<dbReference type="OrthoDB" id="4402976at2"/>
<dbReference type="InterPro" id="IPR008338">
    <property type="entry name" value="Capsule_biosynth_CapC"/>
</dbReference>
<feature type="transmembrane region" description="Helical" evidence="1">
    <location>
        <begin position="119"/>
        <end position="138"/>
    </location>
</feature>
<keyword evidence="1" id="KW-1133">Transmembrane helix</keyword>
<keyword evidence="1" id="KW-0472">Membrane</keyword>
<evidence type="ECO:0000313" key="3">
    <source>
        <dbReference type="Proteomes" id="UP000244989"/>
    </source>
</evidence>
<dbReference type="GO" id="GO:0045227">
    <property type="term" value="P:capsule polysaccharide biosynthetic process"/>
    <property type="evidence" value="ECO:0007669"/>
    <property type="project" value="InterPro"/>
</dbReference>
<accession>A0A2U1T893</accession>
<feature type="transmembrane region" description="Helical" evidence="1">
    <location>
        <begin position="318"/>
        <end position="339"/>
    </location>
</feature>
<dbReference type="Pfam" id="PF14102">
    <property type="entry name" value="Caps_synth_CapC"/>
    <property type="match status" value="2"/>
</dbReference>
<gene>
    <name evidence="2" type="ORF">DF222_03620</name>
</gene>
<protein>
    <submittedName>
        <fullName evidence="2">Uncharacterized protein</fullName>
    </submittedName>
</protein>
<evidence type="ECO:0000256" key="1">
    <source>
        <dbReference type="SAM" id="Phobius"/>
    </source>
</evidence>
<feature type="transmembrane region" description="Helical" evidence="1">
    <location>
        <begin position="12"/>
        <end position="35"/>
    </location>
</feature>
<comment type="caution">
    <text evidence="2">The sequence shown here is derived from an EMBL/GenBank/DDBJ whole genome shotgun (WGS) entry which is preliminary data.</text>
</comment>
<organism evidence="2 3">
    <name type="scientific">Corynebacterium yudongzhengii</name>
    <dbReference type="NCBI Taxonomy" id="2080740"/>
    <lineage>
        <taxon>Bacteria</taxon>
        <taxon>Bacillati</taxon>
        <taxon>Actinomycetota</taxon>
        <taxon>Actinomycetes</taxon>
        <taxon>Mycobacteriales</taxon>
        <taxon>Corynebacteriaceae</taxon>
        <taxon>Corynebacterium</taxon>
    </lineage>
</organism>
<dbReference type="AlphaFoldDB" id="A0A2U1T893"/>
<dbReference type="RefSeq" id="WP_108432363.1">
    <property type="nucleotide sequence ID" value="NZ_CP026947.1"/>
</dbReference>
<name>A0A2U1T893_9CORY</name>
<feature type="transmembrane region" description="Helical" evidence="1">
    <location>
        <begin position="265"/>
        <end position="287"/>
    </location>
</feature>